<dbReference type="OrthoDB" id="3482929at2"/>
<dbReference type="Proteomes" id="UP000251891">
    <property type="component" value="Unassembled WGS sequence"/>
</dbReference>
<comment type="caution">
    <text evidence="1">The sequence shown here is derived from an EMBL/GenBank/DDBJ whole genome shotgun (WGS) entry which is preliminary data.</text>
</comment>
<keyword evidence="2" id="KW-1185">Reference proteome</keyword>
<gene>
    <name evidence="1" type="ORF">DPM19_00155</name>
</gene>
<dbReference type="RefSeq" id="WP_111862691.1">
    <property type="nucleotide sequence ID" value="NZ_QLYX01000001.1"/>
</dbReference>
<accession>A0A365HC78</accession>
<name>A0A365HC78_9ACTN</name>
<dbReference type="AlphaFoldDB" id="A0A365HC78"/>
<dbReference type="EMBL" id="QLYX01000001">
    <property type="protein sequence ID" value="RAY16639.1"/>
    <property type="molecule type" value="Genomic_DNA"/>
</dbReference>
<protein>
    <submittedName>
        <fullName evidence="1">Uncharacterized protein</fullName>
    </submittedName>
</protein>
<sequence length="94" mass="11219">MRKETFRYTFDVLAAFPRARAHARGSGWITYLAERDGMPYMIVDSRMLADRYEEGDPILDNMVTVISFEDEIERDDYLAEHERRAERYRETVSF</sequence>
<proteinExistence type="predicted"/>
<organism evidence="1 2">
    <name type="scientific">Actinomadura craniellae</name>
    <dbReference type="NCBI Taxonomy" id="2231787"/>
    <lineage>
        <taxon>Bacteria</taxon>
        <taxon>Bacillati</taxon>
        <taxon>Actinomycetota</taxon>
        <taxon>Actinomycetes</taxon>
        <taxon>Streptosporangiales</taxon>
        <taxon>Thermomonosporaceae</taxon>
        <taxon>Actinomadura</taxon>
    </lineage>
</organism>
<reference evidence="1 2" key="1">
    <citation type="submission" date="2018-06" db="EMBL/GenBank/DDBJ databases">
        <title>Actinomadura craniellae sp. nov. isolated from marine sponge Craniella sp.</title>
        <authorList>
            <person name="Li L."/>
            <person name="Xu Q.H."/>
            <person name="Lin H.W."/>
            <person name="Lu Y.H."/>
        </authorList>
    </citation>
    <scope>NUCLEOTIDE SEQUENCE [LARGE SCALE GENOMIC DNA]</scope>
    <source>
        <strain evidence="1 2">LHW63021</strain>
    </source>
</reference>
<evidence type="ECO:0000313" key="2">
    <source>
        <dbReference type="Proteomes" id="UP000251891"/>
    </source>
</evidence>
<evidence type="ECO:0000313" key="1">
    <source>
        <dbReference type="EMBL" id="RAY16639.1"/>
    </source>
</evidence>